<dbReference type="EMBL" id="PRCE01000111">
    <property type="protein sequence ID" value="RTJ97520.1"/>
    <property type="molecule type" value="Genomic_DNA"/>
</dbReference>
<protein>
    <submittedName>
        <fullName evidence="1">Conjugal transfer protein TraC</fullName>
    </submittedName>
</protein>
<dbReference type="AlphaFoldDB" id="A0A430ZSE6"/>
<evidence type="ECO:0000313" key="3">
    <source>
        <dbReference type="Proteomes" id="UP000286791"/>
    </source>
</evidence>
<dbReference type="Proteomes" id="UP000286791">
    <property type="component" value="Unassembled WGS sequence"/>
</dbReference>
<reference evidence="3 4" key="1">
    <citation type="journal article" date="2019" name="Appl. Environ. Microbiol.">
        <title>Population genetics and characterization of Campylobacter jejuni isolates in western jackdaws and game birds in Finland.</title>
        <authorList>
            <person name="Kovanen S."/>
            <person name="Rossi M."/>
            <person name="Pohja-Mykra M."/>
            <person name="Nieminen T."/>
            <person name="Raunio-Saarnisto M."/>
            <person name="Sauvala M."/>
            <person name="Fredriksson-Ahomaa M."/>
            <person name="Hanninen M.L."/>
            <person name="Kivisto R."/>
        </authorList>
    </citation>
    <scope>NUCLEOTIDE SEQUENCE [LARGE SCALE GENOMIC DNA]</scope>
    <source>
        <strain evidence="1 4">CB296</strain>
        <strain evidence="2 3">CB304</strain>
    </source>
</reference>
<dbReference type="Proteomes" id="UP000287237">
    <property type="component" value="Unassembled WGS sequence"/>
</dbReference>
<evidence type="ECO:0000313" key="4">
    <source>
        <dbReference type="Proteomes" id="UP000287237"/>
    </source>
</evidence>
<evidence type="ECO:0000313" key="2">
    <source>
        <dbReference type="EMBL" id="RTJ97520.1"/>
    </source>
</evidence>
<evidence type="ECO:0000313" key="1">
    <source>
        <dbReference type="EMBL" id="RTJ93959.1"/>
    </source>
</evidence>
<gene>
    <name evidence="1" type="ORF">C3H42_09205</name>
    <name evidence="2" type="ORF">C3H48_08685</name>
</gene>
<sequence>MNIKLNIPYSNKDKLKKYKIKWNNDYKIWYLEDYRNLTYLIDYLENRNFTIYVTEKLYIVEGFITCWKCSKMISVYAFGALKSSFLDCEKKYWKFNSKFKMIWNILSYSQELESILKKNNMKISYSNTTKSYYLMNICQNCQAKQGEFFLFNEIDSIFSPNSVNEAKRLKIYEIPLLFDIGFEGEFTEIFSTNCSDINALIWFNAEHKTNLTYNINY</sequence>
<name>A0A430ZSE6_CAMJU</name>
<dbReference type="RefSeq" id="WP_079757453.1">
    <property type="nucleotide sequence ID" value="NZ_JAQOQZ010000015.1"/>
</dbReference>
<proteinExistence type="predicted"/>
<accession>A0A430ZSE6</accession>
<comment type="caution">
    <text evidence="1">The sequence shown here is derived from an EMBL/GenBank/DDBJ whole genome shotgun (WGS) entry which is preliminary data.</text>
</comment>
<organism evidence="1 4">
    <name type="scientific">Campylobacter jejuni</name>
    <dbReference type="NCBI Taxonomy" id="197"/>
    <lineage>
        <taxon>Bacteria</taxon>
        <taxon>Pseudomonadati</taxon>
        <taxon>Campylobacterota</taxon>
        <taxon>Epsilonproteobacteria</taxon>
        <taxon>Campylobacterales</taxon>
        <taxon>Campylobacteraceae</taxon>
        <taxon>Campylobacter</taxon>
    </lineage>
</organism>
<dbReference type="EMBL" id="PRCK01000019">
    <property type="protein sequence ID" value="RTJ93959.1"/>
    <property type="molecule type" value="Genomic_DNA"/>
</dbReference>